<organism evidence="3 4">
    <name type="scientific">Mucilaginibacter angelicae</name>
    <dbReference type="NCBI Taxonomy" id="869718"/>
    <lineage>
        <taxon>Bacteria</taxon>
        <taxon>Pseudomonadati</taxon>
        <taxon>Bacteroidota</taxon>
        <taxon>Sphingobacteriia</taxon>
        <taxon>Sphingobacteriales</taxon>
        <taxon>Sphingobacteriaceae</taxon>
        <taxon>Mucilaginibacter</taxon>
    </lineage>
</organism>
<sequence>MTDQKTDTASIKKRASKFTFFIGIDVSRDELDFTVLKNNQFLSHQETRNSPEAINSFVLELKKLLGFRMPKALFCMEDTGYYCNHLLYVLERKKAAVCLENALQIKKSLGITRGKDDKIDSQRIAMYAWKNRGEIRLWTPKRPAVILLGSLFRLRKRLQGVSLSLKVPLAEQGTFVNRKLQQQHVSICRRSLEATKKDIERTDQAIDKLISSDDNIKRLHELITSVPCIGNITACLIIICTNEFRDIADARKFACYAGVAPFEKSSGKSVNKRRHVSFIANKEMKALLHICAMGTLRQQGEMKAYYDRKRLEGKPAMLVLNAIRNKLISRVFSCVRQGRKYTDEYKILPGSMGFQSVRAKEITVPR</sequence>
<dbReference type="PANTHER" id="PTHR33055:SF3">
    <property type="entry name" value="PUTATIVE TRANSPOSASE FOR IS117-RELATED"/>
    <property type="match status" value="1"/>
</dbReference>
<accession>A0ABV6L547</accession>
<reference evidence="3 4" key="1">
    <citation type="submission" date="2024-09" db="EMBL/GenBank/DDBJ databases">
        <authorList>
            <person name="Sun Q."/>
            <person name="Mori K."/>
        </authorList>
    </citation>
    <scope>NUCLEOTIDE SEQUENCE [LARGE SCALE GENOMIC DNA]</scope>
    <source>
        <strain evidence="3 4">NCAIM B.02415</strain>
    </source>
</reference>
<gene>
    <name evidence="3" type="ORF">ACFFGT_10100</name>
</gene>
<feature type="domain" description="Transposase IS110-like N-terminal" evidence="1">
    <location>
        <begin position="22"/>
        <end position="158"/>
    </location>
</feature>
<feature type="domain" description="Transposase IS116/IS110/IS902 C-terminal" evidence="2">
    <location>
        <begin position="221"/>
        <end position="306"/>
    </location>
</feature>
<dbReference type="InterPro" id="IPR002525">
    <property type="entry name" value="Transp_IS110-like_N"/>
</dbReference>
<dbReference type="Proteomes" id="UP001589828">
    <property type="component" value="Unassembled WGS sequence"/>
</dbReference>
<keyword evidence="4" id="KW-1185">Reference proteome</keyword>
<dbReference type="Pfam" id="PF02371">
    <property type="entry name" value="Transposase_20"/>
    <property type="match status" value="1"/>
</dbReference>
<comment type="caution">
    <text evidence="3">The sequence shown here is derived from an EMBL/GenBank/DDBJ whole genome shotgun (WGS) entry which is preliminary data.</text>
</comment>
<protein>
    <submittedName>
        <fullName evidence="3">IS110 family transposase</fullName>
    </submittedName>
</protein>
<evidence type="ECO:0000259" key="1">
    <source>
        <dbReference type="Pfam" id="PF01548"/>
    </source>
</evidence>
<dbReference type="NCBIfam" id="NF033542">
    <property type="entry name" value="transpos_IS110"/>
    <property type="match status" value="1"/>
</dbReference>
<evidence type="ECO:0000259" key="2">
    <source>
        <dbReference type="Pfam" id="PF02371"/>
    </source>
</evidence>
<name>A0ABV6L547_9SPHI</name>
<evidence type="ECO:0000313" key="3">
    <source>
        <dbReference type="EMBL" id="MFC0514556.1"/>
    </source>
</evidence>
<proteinExistence type="predicted"/>
<dbReference type="EMBL" id="JBHLTS010000021">
    <property type="protein sequence ID" value="MFC0514556.1"/>
    <property type="molecule type" value="Genomic_DNA"/>
</dbReference>
<dbReference type="InterPro" id="IPR047650">
    <property type="entry name" value="Transpos_IS110"/>
</dbReference>
<dbReference type="PANTHER" id="PTHR33055">
    <property type="entry name" value="TRANSPOSASE FOR INSERTION SEQUENCE ELEMENT IS1111A"/>
    <property type="match status" value="1"/>
</dbReference>
<dbReference type="InterPro" id="IPR003346">
    <property type="entry name" value="Transposase_20"/>
</dbReference>
<dbReference type="RefSeq" id="WP_377022400.1">
    <property type="nucleotide sequence ID" value="NZ_JBHLTS010000021.1"/>
</dbReference>
<evidence type="ECO:0000313" key="4">
    <source>
        <dbReference type="Proteomes" id="UP001589828"/>
    </source>
</evidence>
<dbReference type="Pfam" id="PF01548">
    <property type="entry name" value="DEDD_Tnp_IS110"/>
    <property type="match status" value="1"/>
</dbReference>